<protein>
    <submittedName>
        <fullName evidence="1">Uncharacterized protein</fullName>
    </submittedName>
</protein>
<name>A0AAE0ZUF0_9GAST</name>
<proteinExistence type="predicted"/>
<accession>A0AAE0ZUF0</accession>
<evidence type="ECO:0000313" key="1">
    <source>
        <dbReference type="EMBL" id="KAK3775809.1"/>
    </source>
</evidence>
<dbReference type="EMBL" id="JAWDGP010003269">
    <property type="protein sequence ID" value="KAK3775809.1"/>
    <property type="molecule type" value="Genomic_DNA"/>
</dbReference>
<dbReference type="AlphaFoldDB" id="A0AAE0ZUF0"/>
<dbReference type="Proteomes" id="UP001283361">
    <property type="component" value="Unassembled WGS sequence"/>
</dbReference>
<evidence type="ECO:0000313" key="2">
    <source>
        <dbReference type="Proteomes" id="UP001283361"/>
    </source>
</evidence>
<keyword evidence="2" id="KW-1185">Reference proteome</keyword>
<sequence>MWFNQLDKRFSMFDNTLSFHSERRNFHVKRPDESSTPGFQDGLLLLEKLMLVADNRNNSVRLFNEQGDYLQILKLSSPPYRLALIESGPGNTWKVAVTLPWDQAIAILEVTPDSVTQLAITAVDSATLAVGYDGGSGIDLIDMTGRVMRRLSKMLNPDYMTVTQDGCLFMCTMNNLTKVKIRDGKIMFHNAVPEIERPAGVATLQDGWFVVSDWRTDSLHLVTSDGRWDRELWRHPHCRGRLWGVSIHMPSVEILWYFRNAQLCM</sequence>
<dbReference type="Gene3D" id="2.120.10.30">
    <property type="entry name" value="TolB, C-terminal domain"/>
    <property type="match status" value="1"/>
</dbReference>
<dbReference type="InterPro" id="IPR011042">
    <property type="entry name" value="6-blade_b-propeller_TolB-like"/>
</dbReference>
<reference evidence="1" key="1">
    <citation type="journal article" date="2023" name="G3 (Bethesda)">
        <title>A reference genome for the long-term kleptoplast-retaining sea slug Elysia crispata morphotype clarki.</title>
        <authorList>
            <person name="Eastman K.E."/>
            <person name="Pendleton A.L."/>
            <person name="Shaikh M.A."/>
            <person name="Suttiyut T."/>
            <person name="Ogas R."/>
            <person name="Tomko P."/>
            <person name="Gavelis G."/>
            <person name="Widhalm J.R."/>
            <person name="Wisecaver J.H."/>
        </authorList>
    </citation>
    <scope>NUCLEOTIDE SEQUENCE</scope>
    <source>
        <strain evidence="1">ECLA1</strain>
    </source>
</reference>
<organism evidence="1 2">
    <name type="scientific">Elysia crispata</name>
    <name type="common">lettuce slug</name>
    <dbReference type="NCBI Taxonomy" id="231223"/>
    <lineage>
        <taxon>Eukaryota</taxon>
        <taxon>Metazoa</taxon>
        <taxon>Spiralia</taxon>
        <taxon>Lophotrochozoa</taxon>
        <taxon>Mollusca</taxon>
        <taxon>Gastropoda</taxon>
        <taxon>Heterobranchia</taxon>
        <taxon>Euthyneura</taxon>
        <taxon>Panpulmonata</taxon>
        <taxon>Sacoglossa</taxon>
        <taxon>Placobranchoidea</taxon>
        <taxon>Plakobranchidae</taxon>
        <taxon>Elysia</taxon>
    </lineage>
</organism>
<gene>
    <name evidence="1" type="ORF">RRG08_002355</name>
</gene>
<comment type="caution">
    <text evidence="1">The sequence shown here is derived from an EMBL/GenBank/DDBJ whole genome shotgun (WGS) entry which is preliminary data.</text>
</comment>
<dbReference type="SUPFAM" id="SSF63829">
    <property type="entry name" value="Calcium-dependent phosphotriesterase"/>
    <property type="match status" value="1"/>
</dbReference>